<proteinExistence type="predicted"/>
<feature type="region of interest" description="Disordered" evidence="1">
    <location>
        <begin position="652"/>
        <end position="705"/>
    </location>
</feature>
<evidence type="ECO:0000313" key="2">
    <source>
        <dbReference type="EMBL" id="KZV25635.1"/>
    </source>
</evidence>
<feature type="region of interest" description="Disordered" evidence="1">
    <location>
        <begin position="212"/>
        <end position="235"/>
    </location>
</feature>
<accession>A0A2Z7AUW0</accession>
<name>A0A2Z7AUW0_9LAMI</name>
<gene>
    <name evidence="2" type="ORF">F511_34010</name>
</gene>
<evidence type="ECO:0000313" key="3">
    <source>
        <dbReference type="Proteomes" id="UP000250235"/>
    </source>
</evidence>
<organism evidence="2 3">
    <name type="scientific">Dorcoceras hygrometricum</name>
    <dbReference type="NCBI Taxonomy" id="472368"/>
    <lineage>
        <taxon>Eukaryota</taxon>
        <taxon>Viridiplantae</taxon>
        <taxon>Streptophyta</taxon>
        <taxon>Embryophyta</taxon>
        <taxon>Tracheophyta</taxon>
        <taxon>Spermatophyta</taxon>
        <taxon>Magnoliopsida</taxon>
        <taxon>eudicotyledons</taxon>
        <taxon>Gunneridae</taxon>
        <taxon>Pentapetalae</taxon>
        <taxon>asterids</taxon>
        <taxon>lamiids</taxon>
        <taxon>Lamiales</taxon>
        <taxon>Gesneriaceae</taxon>
        <taxon>Didymocarpoideae</taxon>
        <taxon>Trichosporeae</taxon>
        <taxon>Loxocarpinae</taxon>
        <taxon>Dorcoceras</taxon>
    </lineage>
</organism>
<evidence type="ECO:0000256" key="1">
    <source>
        <dbReference type="SAM" id="MobiDB-lite"/>
    </source>
</evidence>
<reference evidence="2 3" key="1">
    <citation type="journal article" date="2015" name="Proc. Natl. Acad. Sci. U.S.A.">
        <title>The resurrection genome of Boea hygrometrica: A blueprint for survival of dehydration.</title>
        <authorList>
            <person name="Xiao L."/>
            <person name="Yang G."/>
            <person name="Zhang L."/>
            <person name="Yang X."/>
            <person name="Zhao S."/>
            <person name="Ji Z."/>
            <person name="Zhou Q."/>
            <person name="Hu M."/>
            <person name="Wang Y."/>
            <person name="Chen M."/>
            <person name="Xu Y."/>
            <person name="Jin H."/>
            <person name="Xiao X."/>
            <person name="Hu G."/>
            <person name="Bao F."/>
            <person name="Hu Y."/>
            <person name="Wan P."/>
            <person name="Li L."/>
            <person name="Deng X."/>
            <person name="Kuang T."/>
            <person name="Xiang C."/>
            <person name="Zhu J.K."/>
            <person name="Oliver M.J."/>
            <person name="He Y."/>
        </authorList>
    </citation>
    <scope>NUCLEOTIDE SEQUENCE [LARGE SCALE GENOMIC DNA]</scope>
    <source>
        <strain evidence="3">cv. XS01</strain>
    </source>
</reference>
<dbReference type="AlphaFoldDB" id="A0A2Z7AUW0"/>
<dbReference type="Proteomes" id="UP000250235">
    <property type="component" value="Unassembled WGS sequence"/>
</dbReference>
<protein>
    <submittedName>
        <fullName evidence="2">Peroxisome assembly factor-2</fullName>
    </submittedName>
</protein>
<sequence>MVKHLAKSPHDPLGITDSACKNHLVVVSVQYGPFYTYITTRSTTIGKSRVAIDPIIMHTSWRSNSDIASVTRQTHLSKTHPVLWPEIYHTIVSSDNIGYPRMRASGESSTTKHRLLHASGPHPISPPNDPNLSHTGVKQVIECTQLRLVYSGVAMSSPGTRLAPDLELGESKAFSPLKILTAKTIGTYISKNKNITVEEVVDEPVEKVLKKAVTKRKPDPTADEPVAKKKRTTVGRAAPADKNLAIVLVVQNPEPISVILDVSPKVQRRHAPNRKLVLQKESDDEETVEEIIEQVIAETAMLETDLEEPVVMETAGTEPVETESGIDVSAITNADEPAEIEKANVTEKEKETELVLELTEPSMSDEESLNIAQILQQIPEDMMLPSVTYEEPTKIIFGLEIEIREIEEGDWYKASLPQIDVADKRKEPLVIREKVIEEFVSFFHSFSLRRLAVLESVSDIAAKEEQMLAWAETDSLQTAVARRLYIIAKRSSHFFDKKLLKQMREHRLEWTRPCSSKLFEGANVQRADDIPPDEETPVDQISMPLAIVSSHDYTEEFAQLRATVDKISLEQVQSICHIDELKTALSKKVSSLETAFLTASDNQDKEVQDHKAAIANYLLEFRVEAQENFNTLSAHLSEIIAYINRGRDDKKGEISISRVPQPPDDQIRPSGGGSRSEPLRKRGGGSNREGGSTSSRGFRYWLGGS</sequence>
<dbReference type="EMBL" id="KV011846">
    <property type="protein sequence ID" value="KZV25635.1"/>
    <property type="molecule type" value="Genomic_DNA"/>
</dbReference>
<keyword evidence="3" id="KW-1185">Reference proteome</keyword>